<reference evidence="8" key="1">
    <citation type="submission" date="2013-08" db="EMBL/GenBank/DDBJ databases">
        <title>Gene expansion shapes genome architecture in the human pathogen Lichtheimia corymbifera: an evolutionary genomics analysis in the ancient terrestrial Mucorales (Mucoromycotina).</title>
        <authorList>
            <person name="Schwartze V.U."/>
            <person name="Winter S."/>
            <person name="Shelest E."/>
            <person name="Marcet-Houben M."/>
            <person name="Horn F."/>
            <person name="Wehner S."/>
            <person name="Hoffmann K."/>
            <person name="Riege K."/>
            <person name="Sammeth M."/>
            <person name="Nowrousian M."/>
            <person name="Valiante V."/>
            <person name="Linde J."/>
            <person name="Jacobsen I.D."/>
            <person name="Marz M."/>
            <person name="Brakhage A.A."/>
            <person name="Gabaldon T."/>
            <person name="Bocker S."/>
            <person name="Voigt K."/>
        </authorList>
    </citation>
    <scope>NUCLEOTIDE SEQUENCE [LARGE SCALE GENOMIC DNA]</scope>
    <source>
        <strain evidence="8">FSU 9682</strain>
    </source>
</reference>
<feature type="transmembrane region" description="Helical" evidence="6">
    <location>
        <begin position="114"/>
        <end position="133"/>
    </location>
</feature>
<dbReference type="GO" id="GO:0005783">
    <property type="term" value="C:endoplasmic reticulum"/>
    <property type="evidence" value="ECO:0007669"/>
    <property type="project" value="TreeGrafter"/>
</dbReference>
<dbReference type="GO" id="GO:0016020">
    <property type="term" value="C:membrane"/>
    <property type="evidence" value="ECO:0007669"/>
    <property type="project" value="UniProtKB-SubCell"/>
</dbReference>
<gene>
    <name evidence="8" type="ORF">LCOR_06308.1</name>
</gene>
<proteinExistence type="predicted"/>
<dbReference type="Pfam" id="PF08510">
    <property type="entry name" value="PIG-P"/>
    <property type="match status" value="1"/>
</dbReference>
<evidence type="ECO:0000313" key="8">
    <source>
        <dbReference type="EMBL" id="CDH55131.1"/>
    </source>
</evidence>
<evidence type="ECO:0000256" key="1">
    <source>
        <dbReference type="ARBA" id="ARBA00004141"/>
    </source>
</evidence>
<dbReference type="EMBL" id="CBTN010000027">
    <property type="protein sequence ID" value="CDH55131.1"/>
    <property type="molecule type" value="Genomic_DNA"/>
</dbReference>
<feature type="domain" description="PIG-P" evidence="7">
    <location>
        <begin position="112"/>
        <end position="226"/>
    </location>
</feature>
<evidence type="ECO:0000256" key="3">
    <source>
        <dbReference type="ARBA" id="ARBA00022989"/>
    </source>
</evidence>
<dbReference type="PANTHER" id="PTHR46346:SF1">
    <property type="entry name" value="PHOSPHATIDYLINOSITOL N-ACETYLGLUCOSAMINYLTRANSFERASE SUBUNIT P"/>
    <property type="match status" value="1"/>
</dbReference>
<evidence type="ECO:0000313" key="9">
    <source>
        <dbReference type="Proteomes" id="UP000027586"/>
    </source>
</evidence>
<dbReference type="AlphaFoldDB" id="A0A068S1N3"/>
<keyword evidence="2 6" id="KW-0812">Transmembrane</keyword>
<dbReference type="InterPro" id="IPR052263">
    <property type="entry name" value="GPI_Anchor_Biosynth"/>
</dbReference>
<keyword evidence="4 6" id="KW-0472">Membrane</keyword>
<keyword evidence="9" id="KW-1185">Reference proteome</keyword>
<feature type="region of interest" description="Disordered" evidence="5">
    <location>
        <begin position="1"/>
        <end position="33"/>
    </location>
</feature>
<dbReference type="VEuPathDB" id="FungiDB:LCOR_06308.1"/>
<name>A0A068S1N3_9FUNG</name>
<accession>A0A068S1N3</accession>
<dbReference type="OrthoDB" id="690928at2759"/>
<evidence type="ECO:0000256" key="4">
    <source>
        <dbReference type="ARBA" id="ARBA00023136"/>
    </source>
</evidence>
<organism evidence="8 9">
    <name type="scientific">Lichtheimia corymbifera JMRC:FSU:9682</name>
    <dbReference type="NCBI Taxonomy" id="1263082"/>
    <lineage>
        <taxon>Eukaryota</taxon>
        <taxon>Fungi</taxon>
        <taxon>Fungi incertae sedis</taxon>
        <taxon>Mucoromycota</taxon>
        <taxon>Mucoromycotina</taxon>
        <taxon>Mucoromycetes</taxon>
        <taxon>Mucorales</taxon>
        <taxon>Lichtheimiaceae</taxon>
        <taxon>Lichtheimia</taxon>
    </lineage>
</organism>
<dbReference type="PANTHER" id="PTHR46346">
    <property type="entry name" value="PHOSPHATIDYLINOSITOL N-ACETYLGLUCOSAMINYLTRANSFERASE SUBUNIT P"/>
    <property type="match status" value="1"/>
</dbReference>
<feature type="compositionally biased region" description="Low complexity" evidence="5">
    <location>
        <begin position="24"/>
        <end position="33"/>
    </location>
</feature>
<sequence length="254" mass="29235">MKRTRFDRTVDDSHSNNDSASEDTPSLLTSRSTPSLPALVNYALLATLSKRPQSMTMHRGSSQQASSPIPERSVPLVRRNSFSSFLTKKVPAIPPPVERAPPVAMTNKTPIYEYYGFVMYLVSFVGLGIYLIWAYVPDEILHSLGITYYPKRYWALAVPIWLMTLVWFIFISFMSINLMNTAPFDSFHCITDEHANVMTEDYQERPDDWTPELHDIPISVVNAFLYQQQPMGYKNEDMDSLDEHLTLRRKTKRD</sequence>
<evidence type="ECO:0000256" key="5">
    <source>
        <dbReference type="SAM" id="MobiDB-lite"/>
    </source>
</evidence>
<feature type="transmembrane region" description="Helical" evidence="6">
    <location>
        <begin position="153"/>
        <end position="176"/>
    </location>
</feature>
<feature type="compositionally biased region" description="Basic and acidic residues" evidence="5">
    <location>
        <begin position="1"/>
        <end position="15"/>
    </location>
</feature>
<keyword evidence="3 6" id="KW-1133">Transmembrane helix</keyword>
<comment type="caution">
    <text evidence="8">The sequence shown here is derived from an EMBL/GenBank/DDBJ whole genome shotgun (WGS) entry which is preliminary data.</text>
</comment>
<comment type="subcellular location">
    <subcellularLocation>
        <location evidence="1">Membrane</location>
        <topology evidence="1">Multi-pass membrane protein</topology>
    </subcellularLocation>
</comment>
<evidence type="ECO:0000256" key="2">
    <source>
        <dbReference type="ARBA" id="ARBA00022692"/>
    </source>
</evidence>
<evidence type="ECO:0000259" key="7">
    <source>
        <dbReference type="Pfam" id="PF08510"/>
    </source>
</evidence>
<dbReference type="InterPro" id="IPR013717">
    <property type="entry name" value="PIG-P"/>
</dbReference>
<protein>
    <recommendedName>
        <fullName evidence="7">PIG-P domain-containing protein</fullName>
    </recommendedName>
</protein>
<evidence type="ECO:0000256" key="6">
    <source>
        <dbReference type="SAM" id="Phobius"/>
    </source>
</evidence>
<dbReference type="Proteomes" id="UP000027586">
    <property type="component" value="Unassembled WGS sequence"/>
</dbReference>
<dbReference type="GO" id="GO:0006506">
    <property type="term" value="P:GPI anchor biosynthetic process"/>
    <property type="evidence" value="ECO:0007669"/>
    <property type="project" value="TreeGrafter"/>
</dbReference>